<dbReference type="Proteomes" id="UP000234681">
    <property type="component" value="Chromosome 13"/>
</dbReference>
<sequence length="25" mass="2741">MAATCGLKKASSDSIYRSCPVTHKW</sequence>
<name>A6ICT8_RAT</name>
<dbReference type="EMBL" id="CH473958">
    <property type="protein sequence ID" value="EDM09561.1"/>
    <property type="molecule type" value="Genomic_DNA"/>
</dbReference>
<dbReference type="AlphaFoldDB" id="A6ICT8"/>
<protein>
    <submittedName>
        <fullName evidence="1">RCG46327</fullName>
    </submittedName>
</protein>
<proteinExistence type="predicted"/>
<accession>A6ICT8</accession>
<organism evidence="1 2">
    <name type="scientific">Rattus norvegicus</name>
    <name type="common">Rat</name>
    <dbReference type="NCBI Taxonomy" id="10116"/>
    <lineage>
        <taxon>Eukaryota</taxon>
        <taxon>Metazoa</taxon>
        <taxon>Chordata</taxon>
        <taxon>Craniata</taxon>
        <taxon>Vertebrata</taxon>
        <taxon>Euteleostomi</taxon>
        <taxon>Mammalia</taxon>
        <taxon>Eutheria</taxon>
        <taxon>Euarchontoglires</taxon>
        <taxon>Glires</taxon>
        <taxon>Rodentia</taxon>
        <taxon>Myomorpha</taxon>
        <taxon>Muroidea</taxon>
        <taxon>Muridae</taxon>
        <taxon>Murinae</taxon>
        <taxon>Rattus</taxon>
    </lineage>
</organism>
<evidence type="ECO:0000313" key="1">
    <source>
        <dbReference type="EMBL" id="EDM09561.1"/>
    </source>
</evidence>
<evidence type="ECO:0000313" key="2">
    <source>
        <dbReference type="Proteomes" id="UP000234681"/>
    </source>
</evidence>
<feature type="non-terminal residue" evidence="1">
    <location>
        <position position="25"/>
    </location>
</feature>
<gene>
    <name evidence="1" type="ORF">rCG_46327</name>
</gene>
<reference evidence="1 2" key="1">
    <citation type="submission" date="2005-09" db="EMBL/GenBank/DDBJ databases">
        <authorList>
            <person name="Mural R.J."/>
            <person name="Li P.W."/>
            <person name="Adams M.D."/>
            <person name="Amanatides P.G."/>
            <person name="Baden-Tillson H."/>
            <person name="Barnstead M."/>
            <person name="Chin S.H."/>
            <person name="Dew I."/>
            <person name="Evans C.A."/>
            <person name="Ferriera S."/>
            <person name="Flanigan M."/>
            <person name="Fosler C."/>
            <person name="Glodek A."/>
            <person name="Gu Z."/>
            <person name="Holt R.A."/>
            <person name="Jennings D."/>
            <person name="Kraft C.L."/>
            <person name="Lu F."/>
            <person name="Nguyen T."/>
            <person name="Nusskern D.R."/>
            <person name="Pfannkoch C.M."/>
            <person name="Sitter C."/>
            <person name="Sutton G.G."/>
            <person name="Venter J.C."/>
            <person name="Wang Z."/>
            <person name="Woodage T."/>
            <person name="Zheng X.H."/>
            <person name="Zhong F."/>
        </authorList>
    </citation>
    <scope>NUCLEOTIDE SEQUENCE [LARGE SCALE GENOMIC DNA]</scope>
    <source>
        <strain>BN</strain>
        <strain evidence="2">Sprague-Dawley</strain>
    </source>
</reference>